<evidence type="ECO:0000313" key="1">
    <source>
        <dbReference type="EMBL" id="MDT6976037.1"/>
    </source>
</evidence>
<dbReference type="AlphaFoldDB" id="A0ABD5FW96"/>
<protein>
    <submittedName>
        <fullName evidence="1">Uncharacterized protein</fullName>
    </submittedName>
</protein>
<dbReference type="EMBL" id="JAVFHL010000001">
    <property type="protein sequence ID" value="MDT6976037.1"/>
    <property type="molecule type" value="Genomic_DNA"/>
</dbReference>
<gene>
    <name evidence="1" type="ORF">BFGS077_001293</name>
</gene>
<dbReference type="Proteomes" id="UP001258434">
    <property type="component" value="Unassembled WGS sequence"/>
</dbReference>
<evidence type="ECO:0000313" key="2">
    <source>
        <dbReference type="Proteomes" id="UP001258434"/>
    </source>
</evidence>
<proteinExistence type="predicted"/>
<comment type="caution">
    <text evidence="1">The sequence shown here is derived from an EMBL/GenBank/DDBJ whole genome shotgun (WGS) entry which is preliminary data.</text>
</comment>
<accession>A0ABD5FW96</accession>
<name>A0ABD5FW96_BACFG</name>
<reference evidence="1 2" key="2">
    <citation type="submission" date="2023-08" db="EMBL/GenBank/DDBJ databases">
        <authorList>
            <person name="Du M."/>
            <person name="Liu C."/>
            <person name="Liu S.-J."/>
        </authorList>
    </citation>
    <scope>NUCLEOTIDE SEQUENCE [LARGE SCALE GENOMIC DNA]</scope>
    <source>
        <strain evidence="1 2">GS077</strain>
    </source>
</reference>
<organism evidence="1 2">
    <name type="scientific">Bacteroides fragilis</name>
    <dbReference type="NCBI Taxonomy" id="817"/>
    <lineage>
        <taxon>Bacteria</taxon>
        <taxon>Pseudomonadati</taxon>
        <taxon>Bacteroidota</taxon>
        <taxon>Bacteroidia</taxon>
        <taxon>Bacteroidales</taxon>
        <taxon>Bacteroidaceae</taxon>
        <taxon>Bacteroides</taxon>
    </lineage>
</organism>
<sequence length="53" mass="5835">MIEMSLERGGIGLDDQKVPSIDIVTTKFNLPLLIIIPLNSLGVDSVDIGLKWR</sequence>
<reference evidence="2" key="1">
    <citation type="submission" date="2023-07" db="EMBL/GenBank/DDBJ databases">
        <title>A gut symbiont ubiquitin homologue binds and inactivates peptidyl-prolyl isomerase to mediate the interbacterial arms race in the human gut.</title>
        <authorList>
            <person name="Jiang K."/>
            <person name="Li W."/>
            <person name="Tong M."/>
            <person name="Xu J."/>
            <person name="Chen Z."/>
            <person name="Yang Y."/>
            <person name="Zang Y."/>
            <person name="Jiao X."/>
            <person name="Liu C."/>
            <person name="Lim B."/>
            <person name="Jiang X."/>
            <person name="Wang J."/>
            <person name="Wu D."/>
            <person name="Wang M."/>
            <person name="Liu S.-J."/>
            <person name="Shao F."/>
            <person name="Gao X."/>
        </authorList>
    </citation>
    <scope>NUCLEOTIDE SEQUENCE [LARGE SCALE GENOMIC DNA]</scope>
    <source>
        <strain evidence="2">GS077</strain>
    </source>
</reference>